<feature type="region of interest" description="Disordered" evidence="1">
    <location>
        <begin position="1"/>
        <end position="43"/>
    </location>
</feature>
<comment type="caution">
    <text evidence="2">The sequence shown here is derived from an EMBL/GenBank/DDBJ whole genome shotgun (WGS) entry which is preliminary data.</text>
</comment>
<protein>
    <submittedName>
        <fullName evidence="2">Uncharacterized protein</fullName>
    </submittedName>
</protein>
<feature type="region of interest" description="Disordered" evidence="1">
    <location>
        <begin position="182"/>
        <end position="237"/>
    </location>
</feature>
<gene>
    <name evidence="2" type="ORF">EJD97_021023</name>
</gene>
<organism evidence="2">
    <name type="scientific">Solanum chilense</name>
    <name type="common">Tomato</name>
    <name type="synonym">Lycopersicon chilense</name>
    <dbReference type="NCBI Taxonomy" id="4083"/>
    <lineage>
        <taxon>Eukaryota</taxon>
        <taxon>Viridiplantae</taxon>
        <taxon>Streptophyta</taxon>
        <taxon>Embryophyta</taxon>
        <taxon>Tracheophyta</taxon>
        <taxon>Spermatophyta</taxon>
        <taxon>Magnoliopsida</taxon>
        <taxon>eudicotyledons</taxon>
        <taxon>Gunneridae</taxon>
        <taxon>Pentapetalae</taxon>
        <taxon>asterids</taxon>
        <taxon>lamiids</taxon>
        <taxon>Solanales</taxon>
        <taxon>Solanaceae</taxon>
        <taxon>Solanoideae</taxon>
        <taxon>Solaneae</taxon>
        <taxon>Solanum</taxon>
        <taxon>Solanum subgen. Lycopersicon</taxon>
    </lineage>
</organism>
<accession>A0A6N2ADE9</accession>
<dbReference type="EMBL" id="RXGB01062598">
    <property type="protein sequence ID" value="TMW80357.1"/>
    <property type="molecule type" value="Genomic_DNA"/>
</dbReference>
<reference evidence="2" key="1">
    <citation type="submission" date="2019-05" db="EMBL/GenBank/DDBJ databases">
        <title>The de novo reference genome and transcriptome assemblies of the wild tomato species Solanum chilense.</title>
        <authorList>
            <person name="Stam R."/>
            <person name="Nosenko T."/>
            <person name="Hoerger A.C."/>
            <person name="Stephan W."/>
            <person name="Seidel M.A."/>
            <person name="Kuhn J.M.M."/>
            <person name="Haberer G."/>
            <person name="Tellier A."/>
        </authorList>
    </citation>
    <scope>NUCLEOTIDE SEQUENCE</scope>
    <source>
        <tissue evidence="2">Mature leaves</tissue>
    </source>
</reference>
<evidence type="ECO:0000256" key="1">
    <source>
        <dbReference type="SAM" id="MobiDB-lite"/>
    </source>
</evidence>
<sequence>MVGNPVDERFRHPDPSLGEEESNVQSKMNEMADGASSSSSRLREEAIQVTTIEAEMDEFRHNREIDRNLTSQVGDIQMADNLQQLVTGVSQRIGVENVQAIGAEKLNSMEAARIASAKSSSMGAAQSSSGVNRLDNLQQKSITDVSSQEMNLSSQQEQVNRGVRNLDPRQAAVMVDSQGIQPTVNRDGQMGIQSSQVQQRTDNSYKESEIYQQQQQIDSTNTRNTNLRTPAVQQIQN</sequence>
<feature type="non-terminal residue" evidence="2">
    <location>
        <position position="237"/>
    </location>
</feature>
<feature type="compositionally biased region" description="Polar residues" evidence="1">
    <location>
        <begin position="182"/>
        <end position="202"/>
    </location>
</feature>
<proteinExistence type="predicted"/>
<evidence type="ECO:0000313" key="2">
    <source>
        <dbReference type="EMBL" id="TMW80357.1"/>
    </source>
</evidence>
<name>A0A6N2ADE9_SOLCI</name>
<dbReference type="AlphaFoldDB" id="A0A6N2ADE9"/>
<feature type="compositionally biased region" description="Basic and acidic residues" evidence="1">
    <location>
        <begin position="1"/>
        <end position="14"/>
    </location>
</feature>
<feature type="compositionally biased region" description="Polar residues" evidence="1">
    <location>
        <begin position="210"/>
        <end position="237"/>
    </location>
</feature>